<accession>A0A3P8VAR1</accession>
<dbReference type="PROSITE" id="PS50006">
    <property type="entry name" value="FHA_DOMAIN"/>
    <property type="match status" value="1"/>
</dbReference>
<feature type="compositionally biased region" description="Polar residues" evidence="1">
    <location>
        <begin position="701"/>
        <end position="716"/>
    </location>
</feature>
<dbReference type="PANTHER" id="PTHR23106:SF24">
    <property type="entry name" value="ANGIOGENIC FACTOR WITH G PATCH AND FHA DOMAINS 1"/>
    <property type="match status" value="1"/>
</dbReference>
<dbReference type="GeneID" id="103386243"/>
<dbReference type="STRING" id="244447.ENSCSEP00000011269"/>
<name>A0A3P8VAR1_CYNSE</name>
<dbReference type="CTD" id="55109"/>
<dbReference type="InterPro" id="IPR000253">
    <property type="entry name" value="FHA_dom"/>
</dbReference>
<feature type="compositionally biased region" description="Basic and acidic residues" evidence="1">
    <location>
        <begin position="687"/>
        <end position="697"/>
    </location>
</feature>
<feature type="compositionally biased region" description="Acidic residues" evidence="1">
    <location>
        <begin position="365"/>
        <end position="379"/>
    </location>
</feature>
<dbReference type="Ensembl" id="ENSCSET00000011407.1">
    <property type="protein sequence ID" value="ENSCSEP00000011269.1"/>
    <property type="gene ID" value="ENSCSEG00000007246.1"/>
</dbReference>
<dbReference type="RefSeq" id="XP_008318644.1">
    <property type="nucleotide sequence ID" value="XM_008320422.3"/>
</dbReference>
<feature type="region of interest" description="Disordered" evidence="1">
    <location>
        <begin position="42"/>
        <end position="61"/>
    </location>
</feature>
<dbReference type="OMA" id="QLHKTHA"/>
<reference evidence="4 5" key="1">
    <citation type="journal article" date="2014" name="Nat. Genet.">
        <title>Whole-genome sequence of a flatfish provides insights into ZW sex chromosome evolution and adaptation to a benthic lifestyle.</title>
        <authorList>
            <person name="Chen S."/>
            <person name="Zhang G."/>
            <person name="Shao C."/>
            <person name="Huang Q."/>
            <person name="Liu G."/>
            <person name="Zhang P."/>
            <person name="Song W."/>
            <person name="An N."/>
            <person name="Chalopin D."/>
            <person name="Volff J.N."/>
            <person name="Hong Y."/>
            <person name="Li Q."/>
            <person name="Sha Z."/>
            <person name="Zhou H."/>
            <person name="Xie M."/>
            <person name="Yu Q."/>
            <person name="Liu Y."/>
            <person name="Xiang H."/>
            <person name="Wang N."/>
            <person name="Wu K."/>
            <person name="Yang C."/>
            <person name="Zhou Q."/>
            <person name="Liao X."/>
            <person name="Yang L."/>
            <person name="Hu Q."/>
            <person name="Zhang J."/>
            <person name="Meng L."/>
            <person name="Jin L."/>
            <person name="Tian Y."/>
            <person name="Lian J."/>
            <person name="Yang J."/>
            <person name="Miao G."/>
            <person name="Liu S."/>
            <person name="Liang Z."/>
            <person name="Yan F."/>
            <person name="Li Y."/>
            <person name="Sun B."/>
            <person name="Zhang H."/>
            <person name="Zhang J."/>
            <person name="Zhu Y."/>
            <person name="Du M."/>
            <person name="Zhao Y."/>
            <person name="Schartl M."/>
            <person name="Tang Q."/>
            <person name="Wang J."/>
        </authorList>
    </citation>
    <scope>NUCLEOTIDE SEQUENCE</scope>
</reference>
<dbReference type="InterPro" id="IPR041591">
    <property type="entry name" value="OCRE"/>
</dbReference>
<feature type="region of interest" description="Disordered" evidence="1">
    <location>
        <begin position="681"/>
        <end position="734"/>
    </location>
</feature>
<dbReference type="GO" id="GO:0003676">
    <property type="term" value="F:nucleic acid binding"/>
    <property type="evidence" value="ECO:0007669"/>
    <property type="project" value="InterPro"/>
</dbReference>
<dbReference type="CDD" id="cd22686">
    <property type="entry name" value="FHA_AGGF1"/>
    <property type="match status" value="1"/>
</dbReference>
<feature type="domain" description="G-patch" evidence="3">
    <location>
        <begin position="626"/>
        <end position="672"/>
    </location>
</feature>
<dbReference type="SMART" id="SM00240">
    <property type="entry name" value="FHA"/>
    <property type="match status" value="1"/>
</dbReference>
<feature type="compositionally biased region" description="Basic and acidic residues" evidence="1">
    <location>
        <begin position="311"/>
        <end position="321"/>
    </location>
</feature>
<feature type="compositionally biased region" description="Low complexity" evidence="1">
    <location>
        <begin position="387"/>
        <end position="396"/>
    </location>
</feature>
<dbReference type="Proteomes" id="UP000265120">
    <property type="component" value="Chromosome 11"/>
</dbReference>
<dbReference type="Gene3D" id="2.60.200.20">
    <property type="match status" value="1"/>
</dbReference>
<feature type="compositionally biased region" description="Basic residues" evidence="1">
    <location>
        <begin position="343"/>
        <end position="360"/>
    </location>
</feature>
<dbReference type="InParanoid" id="A0A3P8VAR1"/>
<dbReference type="InterPro" id="IPR008984">
    <property type="entry name" value="SMAD_FHA_dom_sf"/>
</dbReference>
<organism evidence="4 5">
    <name type="scientific">Cynoglossus semilaevis</name>
    <name type="common">Tongue sole</name>
    <dbReference type="NCBI Taxonomy" id="244447"/>
    <lineage>
        <taxon>Eukaryota</taxon>
        <taxon>Metazoa</taxon>
        <taxon>Chordata</taxon>
        <taxon>Craniata</taxon>
        <taxon>Vertebrata</taxon>
        <taxon>Euteleostomi</taxon>
        <taxon>Actinopterygii</taxon>
        <taxon>Neopterygii</taxon>
        <taxon>Teleostei</taxon>
        <taxon>Neoteleostei</taxon>
        <taxon>Acanthomorphata</taxon>
        <taxon>Carangaria</taxon>
        <taxon>Pleuronectiformes</taxon>
        <taxon>Pleuronectoidei</taxon>
        <taxon>Cynoglossidae</taxon>
        <taxon>Cynoglossinae</taxon>
        <taxon>Cynoglossus</taxon>
    </lineage>
</organism>
<feature type="compositionally biased region" description="Polar residues" evidence="1">
    <location>
        <begin position="42"/>
        <end position="54"/>
    </location>
</feature>
<feature type="compositionally biased region" description="Basic and acidic residues" evidence="1">
    <location>
        <begin position="611"/>
        <end position="620"/>
    </location>
</feature>
<feature type="region of interest" description="Disordered" evidence="1">
    <location>
        <begin position="583"/>
        <end position="620"/>
    </location>
</feature>
<dbReference type="SMART" id="SM00443">
    <property type="entry name" value="G_patch"/>
    <property type="match status" value="1"/>
</dbReference>
<dbReference type="InterPro" id="IPR053027">
    <property type="entry name" value="AGGF1"/>
</dbReference>
<evidence type="ECO:0000259" key="2">
    <source>
        <dbReference type="PROSITE" id="PS50006"/>
    </source>
</evidence>
<dbReference type="GO" id="GO:0001570">
    <property type="term" value="P:vasculogenesis"/>
    <property type="evidence" value="ECO:0007669"/>
    <property type="project" value="TreeGrafter"/>
</dbReference>
<dbReference type="GeneTree" id="ENSGT00730000111121"/>
<dbReference type="InterPro" id="IPR000467">
    <property type="entry name" value="G_patch_dom"/>
</dbReference>
<reference evidence="4" key="3">
    <citation type="submission" date="2025-09" db="UniProtKB">
        <authorList>
            <consortium name="Ensembl"/>
        </authorList>
    </citation>
    <scope>IDENTIFICATION</scope>
</reference>
<feature type="domain" description="FHA" evidence="2">
    <location>
        <begin position="442"/>
        <end position="495"/>
    </location>
</feature>
<dbReference type="PANTHER" id="PTHR23106">
    <property type="entry name" value="ANGIOGENIC FACTOR WITH G PATCH AND FHA DOMAINS 1"/>
    <property type="match status" value="1"/>
</dbReference>
<dbReference type="OrthoDB" id="2538319at2759"/>
<keyword evidence="5" id="KW-1185">Reference proteome</keyword>
<proteinExistence type="predicted"/>
<protein>
    <submittedName>
        <fullName evidence="4">Angiogenic factor with G patch and FHA domains 1</fullName>
    </submittedName>
</protein>
<dbReference type="Pfam" id="PF01585">
    <property type="entry name" value="G-patch"/>
    <property type="match status" value="1"/>
</dbReference>
<feature type="compositionally biased region" description="Basic and acidic residues" evidence="1">
    <location>
        <begin position="584"/>
        <end position="599"/>
    </location>
</feature>
<feature type="compositionally biased region" description="Basic residues" evidence="1">
    <location>
        <begin position="324"/>
        <end position="333"/>
    </location>
</feature>
<evidence type="ECO:0000313" key="4">
    <source>
        <dbReference type="Ensembl" id="ENSCSEP00000011269.1"/>
    </source>
</evidence>
<dbReference type="Pfam" id="PF17780">
    <property type="entry name" value="OCRE"/>
    <property type="match status" value="1"/>
</dbReference>
<evidence type="ECO:0000313" key="5">
    <source>
        <dbReference type="Proteomes" id="UP000265120"/>
    </source>
</evidence>
<dbReference type="PROSITE" id="PS50174">
    <property type="entry name" value="G_PATCH"/>
    <property type="match status" value="1"/>
</dbReference>
<sequence length="734" mass="83017">MENEDGEKDADSEVTELRLKVDSLKQELKDCRAELVKLQKQLQQSERLQKSTESYNEDLRKQVDELSNEIHERKRKEKERVTTETQTEECVWTETDYYNYYYGSHCENTETGDTQEQQTVAEEDAAQIAVDGVNGSQAVEVSTQNDAVTADEAAQPDSSVTDTAEGDAGTIADMLRATAEEAMTQTGFVFDETTGMYYDHSTGFYYDSVSQLYYDANTGMYYYFDAESGRYQFHSRIEVTAAQSNTELYQDNSATEKKSWKFKKGVKKPSNQDDKDIKEFTLKQEQSKRAELQPASHTSDSRKTKRRSRSRDRYPRREESGRSSSKRKKKHRDGSHDSEERSKKKKKKKSKSTKRKKKKSPSLSDDSDGNSEPEEGEITDSDREESTASTSSPSASLCRESPETELETEIQTAWPPCVRVTVVRSPVLQVGTLFIITADSQATIGREKDMDHAIRIPEMGVSKFHAEVHFDQEQQSYVLVDQGSQNGTVINGNRILQPKAICEPHVLMHGDEVKMGETVLSFHIHSGTDTCDGCEPGQVMAHISKYKQEEQMGPALTKEHKEALRQKELKQIKAKYGLQSNEYEENKPLKNPKYKDRAQSRRQTVGSEGVFQRDDAPASVHKEISEVNKGRKMLEKMGWKKGEGLGKEGTGMKNPIELKIRKSQSGLGASAALSVEAISMTKSKSQKNWEKARERFADSCQPDTLANRTQNNSSKTWVKADEMENTNTETDNQT</sequence>
<dbReference type="AlphaFoldDB" id="A0A3P8VAR1"/>
<feature type="region of interest" description="Disordered" evidence="1">
    <location>
        <begin position="284"/>
        <end position="410"/>
    </location>
</feature>
<evidence type="ECO:0000259" key="3">
    <source>
        <dbReference type="PROSITE" id="PS50174"/>
    </source>
</evidence>
<dbReference type="Pfam" id="PF00498">
    <property type="entry name" value="FHA"/>
    <property type="match status" value="1"/>
</dbReference>
<evidence type="ECO:0000256" key="1">
    <source>
        <dbReference type="SAM" id="MobiDB-lite"/>
    </source>
</evidence>
<feature type="compositionally biased region" description="Polar residues" evidence="1">
    <location>
        <begin position="725"/>
        <end position="734"/>
    </location>
</feature>
<dbReference type="InterPro" id="IPR035624">
    <property type="entry name" value="AGGF1_OCRE"/>
</dbReference>
<dbReference type="SUPFAM" id="SSF49879">
    <property type="entry name" value="SMAD/FHA domain"/>
    <property type="match status" value="1"/>
</dbReference>
<dbReference type="KEGG" id="csem:103386243"/>
<dbReference type="CDD" id="cd16164">
    <property type="entry name" value="OCRE_VG5Q"/>
    <property type="match status" value="1"/>
</dbReference>
<reference evidence="4" key="2">
    <citation type="submission" date="2025-08" db="UniProtKB">
        <authorList>
            <consortium name="Ensembl"/>
        </authorList>
    </citation>
    <scope>IDENTIFICATION</scope>
</reference>